<keyword evidence="4" id="KW-1185">Reference proteome</keyword>
<evidence type="ECO:0000256" key="1">
    <source>
        <dbReference type="SAM" id="SignalP"/>
    </source>
</evidence>
<reference evidence="3" key="2">
    <citation type="submission" date="2020-09" db="EMBL/GenBank/DDBJ databases">
        <authorList>
            <person name="Wu Z."/>
        </authorList>
    </citation>
    <scope>NUCLEOTIDE SEQUENCE</scope>
    <source>
        <strain evidence="3">SC17</strain>
    </source>
</reference>
<reference evidence="3" key="1">
    <citation type="journal article" date="2013" name="Int. J. Syst. Evol. Microbiol.">
        <title>Aestuariibaculum suncheonense gen. nov., sp. nov., a marine bacterium of the family Flavobacteriaceae isolated from a tidal flat and emended descriptions of the genera Gaetbulibacter and Tamlana.</title>
        <authorList>
            <person name="Jeong S.H."/>
            <person name="Park M.S."/>
            <person name="Jin H.M."/>
            <person name="Lee K."/>
            <person name="Park W."/>
            <person name="Jeon C.O."/>
        </authorList>
    </citation>
    <scope>NUCLEOTIDE SEQUENCE</scope>
    <source>
        <strain evidence="3">SC17</strain>
    </source>
</reference>
<feature type="chain" id="PRO_5035222201" description="DUF6268 domain-containing protein" evidence="1">
    <location>
        <begin position="20"/>
        <end position="307"/>
    </location>
</feature>
<sequence length="307" mass="35066">MKSILVLLLIIGSVSFATAQETFDMLTIAGHFATPQPFEAESTYTGKTTERGTMVNLNVPIVLNEKQTWYNSVNYMQWNVNNDIEMANDIANPINVYGLILRSGLIQKLSNGNSIQLVFIPRLMTDFKNINNKHFQFGGTFIYEKIYHQRLKIGYGVLYNQEVFGANVTPLLNLEWKISDRWSMSGLLPISSKIKYKVNKNLNLGIHHFGLVTSYRLGEEAYQNDYIERRSIDLGFFVRYKIVGGIHVEGRYGYSLGRSYKQYNQDDKIDLALPLVTIGDDRTQLNENSNFNNGAYANVRLVYAIKL</sequence>
<evidence type="ECO:0000259" key="2">
    <source>
        <dbReference type="Pfam" id="PF19783"/>
    </source>
</evidence>
<organism evidence="3 4">
    <name type="scientific">Aestuariibaculum suncheonense</name>
    <dbReference type="NCBI Taxonomy" id="1028745"/>
    <lineage>
        <taxon>Bacteria</taxon>
        <taxon>Pseudomonadati</taxon>
        <taxon>Bacteroidota</taxon>
        <taxon>Flavobacteriia</taxon>
        <taxon>Flavobacteriales</taxon>
        <taxon>Flavobacteriaceae</taxon>
    </lineage>
</organism>
<accession>A0A8J6UGN7</accession>
<dbReference type="Pfam" id="PF19783">
    <property type="entry name" value="DUF6268"/>
    <property type="match status" value="1"/>
</dbReference>
<dbReference type="AlphaFoldDB" id="A0A8J6UGN7"/>
<name>A0A8J6UGN7_9FLAO</name>
<protein>
    <recommendedName>
        <fullName evidence="2">DUF6268 domain-containing protein</fullName>
    </recommendedName>
</protein>
<gene>
    <name evidence="3" type="ORF">ICJ84_07280</name>
</gene>
<feature type="domain" description="DUF6268" evidence="2">
    <location>
        <begin position="48"/>
        <end position="261"/>
    </location>
</feature>
<feature type="signal peptide" evidence="1">
    <location>
        <begin position="1"/>
        <end position="19"/>
    </location>
</feature>
<keyword evidence="1" id="KW-0732">Signal</keyword>
<dbReference type="Proteomes" id="UP000602057">
    <property type="component" value="Unassembled WGS sequence"/>
</dbReference>
<dbReference type="EMBL" id="JACVXC010000002">
    <property type="protein sequence ID" value="MBD0835229.1"/>
    <property type="molecule type" value="Genomic_DNA"/>
</dbReference>
<proteinExistence type="predicted"/>
<evidence type="ECO:0000313" key="3">
    <source>
        <dbReference type="EMBL" id="MBD0835229.1"/>
    </source>
</evidence>
<evidence type="ECO:0000313" key="4">
    <source>
        <dbReference type="Proteomes" id="UP000602057"/>
    </source>
</evidence>
<dbReference type="RefSeq" id="WP_188215711.1">
    <property type="nucleotide sequence ID" value="NZ_BAABGH010000010.1"/>
</dbReference>
<comment type="caution">
    <text evidence="3">The sequence shown here is derived from an EMBL/GenBank/DDBJ whole genome shotgun (WGS) entry which is preliminary data.</text>
</comment>
<dbReference type="InterPro" id="IPR046235">
    <property type="entry name" value="DUF6268"/>
</dbReference>